<evidence type="ECO:0000313" key="2">
    <source>
        <dbReference type="Proteomes" id="UP000502617"/>
    </source>
</evidence>
<dbReference type="EMBL" id="MT162466">
    <property type="protein sequence ID" value="QIN96711.1"/>
    <property type="molecule type" value="Genomic_DNA"/>
</dbReference>
<reference evidence="1 2" key="1">
    <citation type="submission" date="2020-03" db="EMBL/GenBank/DDBJ databases">
        <title>The Isolation and Genome Sequence of a Novel Cyanophage S-N03 from the Huanghai Sea, China.</title>
        <authorList>
            <person name="Jiang T."/>
        </authorList>
    </citation>
    <scope>NUCLEOTIDE SEQUENCE [LARGE SCALE GENOMIC DNA]</scope>
</reference>
<organism evidence="1 2">
    <name type="scientific">Synechococcus phage S-N03</name>
    <dbReference type="NCBI Taxonomy" id="2718943"/>
    <lineage>
        <taxon>Viruses</taxon>
        <taxon>Duplodnaviria</taxon>
        <taxon>Heunggongvirae</taxon>
        <taxon>Uroviricota</taxon>
        <taxon>Caudoviricetes</taxon>
        <taxon>Pantevenvirales</taxon>
        <taxon>Kyanoviridae</taxon>
        <taxon>Huanghaivirus</taxon>
        <taxon>Huanghaivirus snothree</taxon>
    </lineage>
</organism>
<name>A0A6G8R5Q0_9CAUD</name>
<accession>A0A6G8R5Q0</accession>
<evidence type="ECO:0000313" key="1">
    <source>
        <dbReference type="EMBL" id="QIN96711.1"/>
    </source>
</evidence>
<keyword evidence="2" id="KW-1185">Reference proteome</keyword>
<sequence length="46" mass="5550">MSLRTEKRTEQLLIEASLDYIKNPTDELREEVRRYAELLLSLRNDK</sequence>
<dbReference type="KEGG" id="vg:77945245"/>
<dbReference type="RefSeq" id="YP_010669091.1">
    <property type="nucleotide sequence ID" value="NC_070959.1"/>
</dbReference>
<dbReference type="GeneID" id="77945245"/>
<proteinExistence type="predicted"/>
<dbReference type="Proteomes" id="UP000502617">
    <property type="component" value="Segment"/>
</dbReference>
<protein>
    <submittedName>
        <fullName evidence="1">Uncharacterized protein</fullName>
    </submittedName>
</protein>